<organism evidence="1 2">
    <name type="scientific">Dentiscutata erythropus</name>
    <dbReference type="NCBI Taxonomy" id="1348616"/>
    <lineage>
        <taxon>Eukaryota</taxon>
        <taxon>Fungi</taxon>
        <taxon>Fungi incertae sedis</taxon>
        <taxon>Mucoromycota</taxon>
        <taxon>Glomeromycotina</taxon>
        <taxon>Glomeromycetes</taxon>
        <taxon>Diversisporales</taxon>
        <taxon>Gigasporaceae</taxon>
        <taxon>Dentiscutata</taxon>
    </lineage>
</organism>
<proteinExistence type="predicted"/>
<sequence>MKLIQIEKRLLQKEVQLLQKEELLNKVTQEINMIQLMTESWVPSLISGSFSNDFYNIFPEQQNLLECENPYSLDPSMSLQETISLIGSLLKKIYLIPQPILILAF</sequence>
<dbReference type="OrthoDB" id="39175at2759"/>
<dbReference type="EMBL" id="CAJVPY010000157">
    <property type="protein sequence ID" value="CAG8454178.1"/>
    <property type="molecule type" value="Genomic_DNA"/>
</dbReference>
<comment type="caution">
    <text evidence="1">The sequence shown here is derived from an EMBL/GenBank/DDBJ whole genome shotgun (WGS) entry which is preliminary data.</text>
</comment>
<reference evidence="1" key="1">
    <citation type="submission" date="2021-06" db="EMBL/GenBank/DDBJ databases">
        <authorList>
            <person name="Kallberg Y."/>
            <person name="Tangrot J."/>
            <person name="Rosling A."/>
        </authorList>
    </citation>
    <scope>NUCLEOTIDE SEQUENCE</scope>
    <source>
        <strain evidence="1">MA453B</strain>
    </source>
</reference>
<gene>
    <name evidence="1" type="ORF">DERYTH_LOCUS676</name>
</gene>
<protein>
    <submittedName>
        <fullName evidence="1">20773_t:CDS:1</fullName>
    </submittedName>
</protein>
<name>A0A9N8VG74_9GLOM</name>
<evidence type="ECO:0000313" key="2">
    <source>
        <dbReference type="Proteomes" id="UP000789405"/>
    </source>
</evidence>
<dbReference type="Proteomes" id="UP000789405">
    <property type="component" value="Unassembled WGS sequence"/>
</dbReference>
<dbReference type="AlphaFoldDB" id="A0A9N8VG74"/>
<keyword evidence="2" id="KW-1185">Reference proteome</keyword>
<accession>A0A9N8VG74</accession>
<evidence type="ECO:0000313" key="1">
    <source>
        <dbReference type="EMBL" id="CAG8454178.1"/>
    </source>
</evidence>